<dbReference type="SUPFAM" id="SSF82153">
    <property type="entry name" value="FAS1 domain"/>
    <property type="match status" value="5"/>
</dbReference>
<feature type="domain" description="FAS1" evidence="4">
    <location>
        <begin position="471"/>
        <end position="646"/>
    </location>
</feature>
<keyword evidence="6" id="KW-1185">Reference proteome</keyword>
<sequence length="1123" mass="123110">MWYRPVLLLWLVSLASAQQRPLSFPDNPLTPVLTLHSSSSSPPAGTITQAAPPTTLSVTIVSALSQSDQHTTFLRLLQRAKCIPMLAHMANATIFAPTNKAWDEWAKAHRPDTSDTRAFGWLGHEGLDEWNKDETAISENHNILSSQLHEEEIPEDAPGGFWDIRGEVAMDNHNWALRQHLLYHLLNYTLTPSHLLADEFTSHNITTETTLLYPMLSQPPLPPVPEPGPPWLPRGGEGLLAGHGQRLRVAKAKSEAGGQRGRVGVDWNGDGGVEVWDGSGWKEDNNTEVDDGSDRPHEGIRWVQNGVVIGVEGVLDMPPSIDEIIRTRPELSYLARLLPPDLPAPLPDSLHNTPHLTVFAPSDEAFSSTLDNLEKGYLESDFGAEGVGRVVAGGVILEVKSGVGWADTWEENPRQVQAISGQNISIASASNGSLIVNGSTTSTTDAVDIFASNAGVVHIVPTLLLPDNFTLLNSAEKMLVSLNATRFVGLLRSANLSSTYVGEPGKEGNDQAWTFLAPTDEVLESLDKWGSTAQLTRLQSASTPEIAACDPLHDASPLAQLLQYHILPGRLLPKDVEDGMLLATELRTTALSGGRQRLRVDVSETLGEIGGKWKEVEGEIRFGGATVVGKPVKSGKSIIYLISKLLAPPDDVLQTAVSNLQLSTFVAAVYAADLDKYVKHTPATTLFIPRNRAFGALGLAMKYLLLSEGKDELRKLVKYHMIQQIIYAPDLELGRQVYPTLEGGEIILRRTSKSSSETPEHDDNENNRIYNMTLYLQSPTKWQDHDSGKDLPANGELRPARIVGIDALTQTGVIHTIDEVVMPADIDINIGKLVRGSKQTTMAELLVKSGMGWILQGREPTDEEVVSAGLQGNVSPAPLEDSPDDESAEKDSLAMPAYTLLCPTDKAFSRLNMTYYLQNPDQLRKLLKLHIIPTQRQTMLGRADRPKSVEGQPRDGRPLALDDDAVYATLLTQESKYGEVAFRATGDNSFLVGIRNARSSNGVSGEAARIGQSGRASVRWRKQYGKEVKVRAEFVREKINEEEEDGRERDRLWEGGMTLGGGVVMLDGVLLPYEPSWFSRWGWLVVTLSGIGVLLIITATSVGWWWFTRGKHEYAPLEGEEEE</sequence>
<feature type="signal peptide" evidence="3">
    <location>
        <begin position="1"/>
        <end position="17"/>
    </location>
</feature>
<dbReference type="GO" id="GO:0050839">
    <property type="term" value="F:cell adhesion molecule binding"/>
    <property type="evidence" value="ECO:0007669"/>
    <property type="project" value="TreeGrafter"/>
</dbReference>
<keyword evidence="3" id="KW-0732">Signal</keyword>
<dbReference type="InterPro" id="IPR036378">
    <property type="entry name" value="FAS1_dom_sf"/>
</dbReference>
<feature type="region of interest" description="Disordered" evidence="1">
    <location>
        <begin position="276"/>
        <end position="297"/>
    </location>
</feature>
<dbReference type="GO" id="GO:0007155">
    <property type="term" value="P:cell adhesion"/>
    <property type="evidence" value="ECO:0007669"/>
    <property type="project" value="TreeGrafter"/>
</dbReference>
<dbReference type="InterPro" id="IPR050904">
    <property type="entry name" value="Adhesion/Biosynth-related"/>
</dbReference>
<feature type="region of interest" description="Disordered" evidence="1">
    <location>
        <begin position="872"/>
        <end position="891"/>
    </location>
</feature>
<dbReference type="FunCoup" id="A0A4Q1BHR2">
    <property type="interactions" value="20"/>
</dbReference>
<dbReference type="PROSITE" id="PS50213">
    <property type="entry name" value="FAS1"/>
    <property type="match status" value="3"/>
</dbReference>
<dbReference type="GO" id="GO:0005615">
    <property type="term" value="C:extracellular space"/>
    <property type="evidence" value="ECO:0007669"/>
    <property type="project" value="TreeGrafter"/>
</dbReference>
<name>A0A4Q1BHR2_TREME</name>
<keyword evidence="2" id="KW-0472">Membrane</keyword>
<dbReference type="EMBL" id="SDIL01000076">
    <property type="protein sequence ID" value="RXK37142.1"/>
    <property type="molecule type" value="Genomic_DNA"/>
</dbReference>
<feature type="chain" id="PRO_5020958694" description="FAS1 domain-containing protein" evidence="3">
    <location>
        <begin position="18"/>
        <end position="1123"/>
    </location>
</feature>
<protein>
    <recommendedName>
        <fullName evidence="4">FAS1 domain-containing protein</fullName>
    </recommendedName>
</protein>
<evidence type="ECO:0000313" key="5">
    <source>
        <dbReference type="EMBL" id="RXK37142.1"/>
    </source>
</evidence>
<evidence type="ECO:0000256" key="1">
    <source>
        <dbReference type="SAM" id="MobiDB-lite"/>
    </source>
</evidence>
<dbReference type="InParanoid" id="A0A4Q1BHR2"/>
<proteinExistence type="predicted"/>
<dbReference type="STRING" id="5217.A0A4Q1BHR2"/>
<dbReference type="Gene3D" id="2.30.180.10">
    <property type="entry name" value="FAS1 domain"/>
    <property type="match status" value="5"/>
</dbReference>
<feature type="region of interest" description="Disordered" evidence="1">
    <location>
        <begin position="749"/>
        <end position="768"/>
    </location>
</feature>
<evidence type="ECO:0000313" key="6">
    <source>
        <dbReference type="Proteomes" id="UP000289152"/>
    </source>
</evidence>
<keyword evidence="2" id="KW-0812">Transmembrane</keyword>
<feature type="compositionally biased region" description="Basic and acidic residues" evidence="1">
    <location>
        <begin position="942"/>
        <end position="957"/>
    </location>
</feature>
<dbReference type="OrthoDB" id="14252at2759"/>
<evidence type="ECO:0000259" key="4">
    <source>
        <dbReference type="PROSITE" id="PS50213"/>
    </source>
</evidence>
<dbReference type="AlphaFoldDB" id="A0A4Q1BHR2"/>
<evidence type="ECO:0000256" key="3">
    <source>
        <dbReference type="SAM" id="SignalP"/>
    </source>
</evidence>
<dbReference type="PANTHER" id="PTHR10900">
    <property type="entry name" value="PERIOSTIN-RELATED"/>
    <property type="match status" value="1"/>
</dbReference>
<comment type="caution">
    <text evidence="5">The sequence shown here is derived from an EMBL/GenBank/DDBJ whole genome shotgun (WGS) entry which is preliminary data.</text>
</comment>
<feature type="domain" description="FAS1" evidence="4">
    <location>
        <begin position="318"/>
        <end position="464"/>
    </location>
</feature>
<dbReference type="PANTHER" id="PTHR10900:SF77">
    <property type="entry name" value="FI19380P1"/>
    <property type="match status" value="1"/>
</dbReference>
<dbReference type="SMART" id="SM00554">
    <property type="entry name" value="FAS1"/>
    <property type="match status" value="5"/>
</dbReference>
<organism evidence="5 6">
    <name type="scientific">Tremella mesenterica</name>
    <name type="common">Jelly fungus</name>
    <dbReference type="NCBI Taxonomy" id="5217"/>
    <lineage>
        <taxon>Eukaryota</taxon>
        <taxon>Fungi</taxon>
        <taxon>Dikarya</taxon>
        <taxon>Basidiomycota</taxon>
        <taxon>Agaricomycotina</taxon>
        <taxon>Tremellomycetes</taxon>
        <taxon>Tremellales</taxon>
        <taxon>Tremellaceae</taxon>
        <taxon>Tremella</taxon>
    </lineage>
</organism>
<reference evidence="5 6" key="1">
    <citation type="submission" date="2016-06" db="EMBL/GenBank/DDBJ databases">
        <title>Evolution of pathogenesis and genome organization in the Tremellales.</title>
        <authorList>
            <person name="Cuomo C."/>
            <person name="Litvintseva A."/>
            <person name="Heitman J."/>
            <person name="Chen Y."/>
            <person name="Sun S."/>
            <person name="Springer D."/>
            <person name="Dromer F."/>
            <person name="Young S."/>
            <person name="Zeng Q."/>
            <person name="Chapman S."/>
            <person name="Gujja S."/>
            <person name="Saif S."/>
            <person name="Birren B."/>
        </authorList>
    </citation>
    <scope>NUCLEOTIDE SEQUENCE [LARGE SCALE GENOMIC DNA]</scope>
    <source>
        <strain evidence="5 6">ATCC 28783</strain>
    </source>
</reference>
<feature type="transmembrane region" description="Helical" evidence="2">
    <location>
        <begin position="1081"/>
        <end position="1107"/>
    </location>
</feature>
<dbReference type="GO" id="GO:0031012">
    <property type="term" value="C:extracellular matrix"/>
    <property type="evidence" value="ECO:0007669"/>
    <property type="project" value="TreeGrafter"/>
</dbReference>
<evidence type="ECO:0000256" key="2">
    <source>
        <dbReference type="SAM" id="Phobius"/>
    </source>
</evidence>
<dbReference type="Proteomes" id="UP000289152">
    <property type="component" value="Unassembled WGS sequence"/>
</dbReference>
<dbReference type="GO" id="GO:0030198">
    <property type="term" value="P:extracellular matrix organization"/>
    <property type="evidence" value="ECO:0007669"/>
    <property type="project" value="TreeGrafter"/>
</dbReference>
<keyword evidence="2" id="KW-1133">Transmembrane helix</keyword>
<feature type="region of interest" description="Disordered" evidence="1">
    <location>
        <begin position="938"/>
        <end position="959"/>
    </location>
</feature>
<dbReference type="Pfam" id="PF02469">
    <property type="entry name" value="Fasciclin"/>
    <property type="match status" value="5"/>
</dbReference>
<dbReference type="VEuPathDB" id="FungiDB:TREMEDRAFT_34308"/>
<dbReference type="InterPro" id="IPR000782">
    <property type="entry name" value="FAS1_domain"/>
</dbReference>
<accession>A0A4Q1BHR2</accession>
<feature type="domain" description="FAS1" evidence="4">
    <location>
        <begin position="649"/>
        <end position="821"/>
    </location>
</feature>
<gene>
    <name evidence="5" type="ORF">M231_05593</name>
</gene>